<dbReference type="RefSeq" id="WP_179899608.1">
    <property type="nucleotide sequence ID" value="NZ_JACBXV010000011.1"/>
</dbReference>
<dbReference type="NCBIfam" id="TIGR01764">
    <property type="entry name" value="excise"/>
    <property type="match status" value="1"/>
</dbReference>
<dbReference type="GO" id="GO:0003677">
    <property type="term" value="F:DNA binding"/>
    <property type="evidence" value="ECO:0007669"/>
    <property type="project" value="InterPro"/>
</dbReference>
<dbReference type="AlphaFoldDB" id="A0A853EFS5"/>
<dbReference type="InterPro" id="IPR041657">
    <property type="entry name" value="HTH_17"/>
</dbReference>
<proteinExistence type="predicted"/>
<dbReference type="Gene3D" id="1.10.1660.10">
    <property type="match status" value="1"/>
</dbReference>
<reference evidence="2 3" key="1">
    <citation type="submission" date="2020-07" db="EMBL/GenBank/DDBJ databases">
        <title>MOT database genomes.</title>
        <authorList>
            <person name="Joseph S."/>
            <person name="Aduse-Opoku J."/>
            <person name="Hashim A."/>
            <person name="Wade W."/>
            <person name="Curtis M."/>
        </authorList>
    </citation>
    <scope>NUCLEOTIDE SEQUENCE [LARGE SCALE GENOMIC DNA]</scope>
    <source>
        <strain evidence="2 3">WMus004</strain>
    </source>
</reference>
<accession>A0A853EFS5</accession>
<dbReference type="EMBL" id="JACBXV010000011">
    <property type="protein sequence ID" value="NYS68267.1"/>
    <property type="molecule type" value="Genomic_DNA"/>
</dbReference>
<dbReference type="Proteomes" id="UP000572528">
    <property type="component" value="Unassembled WGS sequence"/>
</dbReference>
<evidence type="ECO:0000313" key="3">
    <source>
        <dbReference type="Proteomes" id="UP000572528"/>
    </source>
</evidence>
<feature type="domain" description="Helix-turn-helix" evidence="1">
    <location>
        <begin position="8"/>
        <end position="61"/>
    </location>
</feature>
<sequence length="88" mass="9508">MTTTQHLITASEAARRLNVGVRTVIRWIEEGSVEAVGKIPGKNGPWLIEEQEVERVAAKRRAELLARMPLTTTAQAATALAASSKEVA</sequence>
<dbReference type="InterPro" id="IPR009061">
    <property type="entry name" value="DNA-bd_dom_put_sf"/>
</dbReference>
<protein>
    <submittedName>
        <fullName evidence="2">Helix-turn-helix domain-containing protein</fullName>
    </submittedName>
</protein>
<evidence type="ECO:0000313" key="2">
    <source>
        <dbReference type="EMBL" id="NYS68267.1"/>
    </source>
</evidence>
<dbReference type="InterPro" id="IPR010093">
    <property type="entry name" value="SinI_DNA-bd"/>
</dbReference>
<dbReference type="Pfam" id="PF12728">
    <property type="entry name" value="HTH_17"/>
    <property type="match status" value="1"/>
</dbReference>
<comment type="caution">
    <text evidence="2">The sequence shown here is derived from an EMBL/GenBank/DDBJ whole genome shotgun (WGS) entry which is preliminary data.</text>
</comment>
<dbReference type="SUPFAM" id="SSF46955">
    <property type="entry name" value="Putative DNA-binding domain"/>
    <property type="match status" value="1"/>
</dbReference>
<gene>
    <name evidence="2" type="ORF">HZZ05_01770</name>
</gene>
<name>A0A853EFS5_9ACTO</name>
<evidence type="ECO:0000259" key="1">
    <source>
        <dbReference type="Pfam" id="PF12728"/>
    </source>
</evidence>
<organism evidence="2 3">
    <name type="scientific">Actinomyces bowdenii</name>
    <dbReference type="NCBI Taxonomy" id="131109"/>
    <lineage>
        <taxon>Bacteria</taxon>
        <taxon>Bacillati</taxon>
        <taxon>Actinomycetota</taxon>
        <taxon>Actinomycetes</taxon>
        <taxon>Actinomycetales</taxon>
        <taxon>Actinomycetaceae</taxon>
        <taxon>Actinomyces</taxon>
    </lineage>
</organism>